<evidence type="ECO:0000256" key="1">
    <source>
        <dbReference type="ARBA" id="ARBA00005695"/>
    </source>
</evidence>
<protein>
    <recommendedName>
        <fullName evidence="4">Solute-binding protein family 5 domain-containing protein</fullName>
    </recommendedName>
</protein>
<reference evidence="5" key="1">
    <citation type="journal article" date="2014" name="Front. Microbiol.">
        <title>High frequency of phylogenetically diverse reductive dehalogenase-homologous genes in deep subseafloor sedimentary metagenomes.</title>
        <authorList>
            <person name="Kawai M."/>
            <person name="Futagami T."/>
            <person name="Toyoda A."/>
            <person name="Takaki Y."/>
            <person name="Nishi S."/>
            <person name="Hori S."/>
            <person name="Arai W."/>
            <person name="Tsubouchi T."/>
            <person name="Morono Y."/>
            <person name="Uchiyama I."/>
            <person name="Ito T."/>
            <person name="Fujiyama A."/>
            <person name="Inagaki F."/>
            <person name="Takami H."/>
        </authorList>
    </citation>
    <scope>NUCLEOTIDE SEQUENCE</scope>
    <source>
        <strain evidence="5">Expedition CK06-06</strain>
    </source>
</reference>
<accession>X1HK46</accession>
<gene>
    <name evidence="5" type="ORF">S03H2_36634</name>
</gene>
<dbReference type="Gene3D" id="3.10.105.10">
    <property type="entry name" value="Dipeptide-binding Protein, Domain 3"/>
    <property type="match status" value="1"/>
</dbReference>
<proteinExistence type="inferred from homology"/>
<dbReference type="Pfam" id="PF00496">
    <property type="entry name" value="SBP_bac_5"/>
    <property type="match status" value="1"/>
</dbReference>
<keyword evidence="2" id="KW-0813">Transport</keyword>
<dbReference type="GO" id="GO:1904680">
    <property type="term" value="F:peptide transmembrane transporter activity"/>
    <property type="evidence" value="ECO:0007669"/>
    <property type="project" value="TreeGrafter"/>
</dbReference>
<comment type="similarity">
    <text evidence="1">Belongs to the bacterial solute-binding protein 5 family.</text>
</comment>
<dbReference type="InterPro" id="IPR039424">
    <property type="entry name" value="SBP_5"/>
</dbReference>
<feature type="non-terminal residue" evidence="5">
    <location>
        <position position="279"/>
    </location>
</feature>
<dbReference type="PANTHER" id="PTHR30290:SF9">
    <property type="entry name" value="OLIGOPEPTIDE-BINDING PROTEIN APPA"/>
    <property type="match status" value="1"/>
</dbReference>
<keyword evidence="3" id="KW-0732">Signal</keyword>
<name>X1HK46_9ZZZZ</name>
<feature type="non-terminal residue" evidence="5">
    <location>
        <position position="1"/>
    </location>
</feature>
<comment type="caution">
    <text evidence="5">The sequence shown here is derived from an EMBL/GenBank/DDBJ whole genome shotgun (WGS) entry which is preliminary data.</text>
</comment>
<dbReference type="InterPro" id="IPR000914">
    <property type="entry name" value="SBP_5_dom"/>
</dbReference>
<dbReference type="PANTHER" id="PTHR30290">
    <property type="entry name" value="PERIPLASMIC BINDING COMPONENT OF ABC TRANSPORTER"/>
    <property type="match status" value="1"/>
</dbReference>
<evidence type="ECO:0000313" key="5">
    <source>
        <dbReference type="EMBL" id="GAH57430.1"/>
    </source>
</evidence>
<dbReference type="SUPFAM" id="SSF53850">
    <property type="entry name" value="Periplasmic binding protein-like II"/>
    <property type="match status" value="1"/>
</dbReference>
<evidence type="ECO:0000259" key="4">
    <source>
        <dbReference type="Pfam" id="PF00496"/>
    </source>
</evidence>
<sequence length="279" mass="32558">TLDDEEETGNGKNAVKDLDVNSKEFFLELKGKQKNKNLLDDVNVRKAIFYAIDREKIVNELLGEYGEVLDSLFAKDSYYYHPVWSEYNYDLGKAKEFLSNAGYGVDNPLYITIGSISRNSTKQIIKEMIKKDLRKIGIEIWIFNKPSEEWYQDCVMKGNYELGVWAIENSYGSKLNCMFSLEKIPCYETEENKDCANFYWYNNLNADEVLTKIINENDTVKKKELFQDFQDILARDAVVLPLYSRLFAIAYNNKKIKDIDFSIKNNKIFFNIENWVLSG</sequence>
<dbReference type="GO" id="GO:0015833">
    <property type="term" value="P:peptide transport"/>
    <property type="evidence" value="ECO:0007669"/>
    <property type="project" value="TreeGrafter"/>
</dbReference>
<feature type="domain" description="Solute-binding protein family 5" evidence="4">
    <location>
        <begin position="23"/>
        <end position="175"/>
    </location>
</feature>
<organism evidence="5">
    <name type="scientific">marine sediment metagenome</name>
    <dbReference type="NCBI Taxonomy" id="412755"/>
    <lineage>
        <taxon>unclassified sequences</taxon>
        <taxon>metagenomes</taxon>
        <taxon>ecological metagenomes</taxon>
    </lineage>
</organism>
<dbReference type="AlphaFoldDB" id="X1HK46"/>
<dbReference type="EMBL" id="BARU01022491">
    <property type="protein sequence ID" value="GAH57430.1"/>
    <property type="molecule type" value="Genomic_DNA"/>
</dbReference>
<evidence type="ECO:0000256" key="2">
    <source>
        <dbReference type="ARBA" id="ARBA00022448"/>
    </source>
</evidence>
<evidence type="ECO:0000256" key="3">
    <source>
        <dbReference type="ARBA" id="ARBA00022729"/>
    </source>
</evidence>